<dbReference type="GO" id="GO:0004623">
    <property type="term" value="F:phospholipase A2 activity"/>
    <property type="evidence" value="ECO:0007669"/>
    <property type="project" value="InterPro"/>
</dbReference>
<dbReference type="GO" id="GO:0050482">
    <property type="term" value="P:arachidonate secretion"/>
    <property type="evidence" value="ECO:0007669"/>
    <property type="project" value="InterPro"/>
</dbReference>
<dbReference type="AlphaFoldDB" id="A0AAD3CZD8"/>
<organism evidence="1 2">
    <name type="scientific">Chaetoceros tenuissimus</name>
    <dbReference type="NCBI Taxonomy" id="426638"/>
    <lineage>
        <taxon>Eukaryota</taxon>
        <taxon>Sar</taxon>
        <taxon>Stramenopiles</taxon>
        <taxon>Ochrophyta</taxon>
        <taxon>Bacillariophyta</taxon>
        <taxon>Coscinodiscophyceae</taxon>
        <taxon>Chaetocerotophycidae</taxon>
        <taxon>Chaetocerotales</taxon>
        <taxon>Chaetocerotaceae</taxon>
        <taxon>Chaetoceros</taxon>
    </lineage>
</organism>
<dbReference type="GO" id="GO:0006644">
    <property type="term" value="P:phospholipid metabolic process"/>
    <property type="evidence" value="ECO:0007669"/>
    <property type="project" value="InterPro"/>
</dbReference>
<evidence type="ECO:0000313" key="2">
    <source>
        <dbReference type="Proteomes" id="UP001054902"/>
    </source>
</evidence>
<reference evidence="1 2" key="1">
    <citation type="journal article" date="2021" name="Sci. Rep.">
        <title>The genome of the diatom Chaetoceros tenuissimus carries an ancient integrated fragment of an extant virus.</title>
        <authorList>
            <person name="Hongo Y."/>
            <person name="Kimura K."/>
            <person name="Takaki Y."/>
            <person name="Yoshida Y."/>
            <person name="Baba S."/>
            <person name="Kobayashi G."/>
            <person name="Nagasaki K."/>
            <person name="Hano T."/>
            <person name="Tomaru Y."/>
        </authorList>
    </citation>
    <scope>NUCLEOTIDE SEQUENCE [LARGE SCALE GENOMIC DNA]</scope>
    <source>
        <strain evidence="1 2">NIES-3715</strain>
    </source>
</reference>
<dbReference type="InterPro" id="IPR036444">
    <property type="entry name" value="PLipase_A2_dom_sf"/>
</dbReference>
<dbReference type="Proteomes" id="UP001054902">
    <property type="component" value="Unassembled WGS sequence"/>
</dbReference>
<accession>A0AAD3CZD8</accession>
<dbReference type="EMBL" id="BLLK01000047">
    <property type="protein sequence ID" value="GFH53369.1"/>
    <property type="molecule type" value="Genomic_DNA"/>
</dbReference>
<name>A0AAD3CZD8_9STRA</name>
<dbReference type="Gene3D" id="1.20.90.10">
    <property type="entry name" value="Phospholipase A2 domain"/>
    <property type="match status" value="1"/>
</dbReference>
<gene>
    <name evidence="1" type="ORF">CTEN210_09845</name>
</gene>
<protein>
    <submittedName>
        <fullName evidence="1">Uncharacterized protein</fullName>
    </submittedName>
</protein>
<evidence type="ECO:0000313" key="1">
    <source>
        <dbReference type="EMBL" id="GFH53369.1"/>
    </source>
</evidence>
<sequence>MKVTTDIKWNYEDKVLDLGNITVYPKRYSDTQPSDSDVYCQMDGPSGTVLGPKFASGDFYKTKFSPACQNFDCCYASSGGNKTLVAKCVKEFDAVTDSICNARLSKLNWSLDSCDTKAKEMYNDLNMTYLHNVNVTESEKIYNYTDEFKHSSHCKGNDWD</sequence>
<proteinExistence type="predicted"/>
<comment type="caution">
    <text evidence="1">The sequence shown here is derived from an EMBL/GenBank/DDBJ whole genome shotgun (WGS) entry which is preliminary data.</text>
</comment>
<keyword evidence="2" id="KW-1185">Reference proteome</keyword>